<dbReference type="EMBL" id="JABFUD020000023">
    <property type="protein sequence ID" value="KAI5061413.1"/>
    <property type="molecule type" value="Genomic_DNA"/>
</dbReference>
<keyword evidence="6 14" id="KW-0378">Hydrolase</keyword>
<name>A0A9D4U5L0_ADICA</name>
<dbReference type="InterPro" id="IPR039189">
    <property type="entry name" value="Fcp1"/>
</dbReference>
<dbReference type="InterPro" id="IPR011947">
    <property type="entry name" value="FCP1_euk"/>
</dbReference>
<dbReference type="CDD" id="cd17729">
    <property type="entry name" value="BRCT_CTDP1"/>
    <property type="match status" value="1"/>
</dbReference>
<accession>A0A9D4U5L0</accession>
<dbReference type="GO" id="GO:0008420">
    <property type="term" value="F:RNA polymerase II CTD heptapeptide repeat phosphatase activity"/>
    <property type="evidence" value="ECO:0007669"/>
    <property type="project" value="UniProtKB-UniRule"/>
</dbReference>
<keyword evidence="9" id="KW-0804">Transcription</keyword>
<evidence type="ECO:0000259" key="16">
    <source>
        <dbReference type="PROSITE" id="PS50172"/>
    </source>
</evidence>
<evidence type="ECO:0000256" key="9">
    <source>
        <dbReference type="ARBA" id="ARBA00023163"/>
    </source>
</evidence>
<dbReference type="InterPro" id="IPR036420">
    <property type="entry name" value="BRCT_dom_sf"/>
</dbReference>
<feature type="domain" description="FCP1 homology" evidence="17">
    <location>
        <begin position="144"/>
        <end position="322"/>
    </location>
</feature>
<evidence type="ECO:0000313" key="18">
    <source>
        <dbReference type="EMBL" id="KAI5061413.1"/>
    </source>
</evidence>
<comment type="caution">
    <text evidence="18">The sequence shown here is derived from an EMBL/GenBank/DDBJ whole genome shotgun (WGS) entry which is preliminary data.</text>
</comment>
<evidence type="ECO:0000256" key="5">
    <source>
        <dbReference type="ARBA" id="ARBA00022723"/>
    </source>
</evidence>
<keyword evidence="4" id="KW-0678">Repressor</keyword>
<dbReference type="Gene3D" id="3.40.50.1000">
    <property type="entry name" value="HAD superfamily/HAD-like"/>
    <property type="match status" value="1"/>
</dbReference>
<sequence length="491" mass="55222">MSVPSSPGGSEDFAAFLDAELDSASSDAQSHSDNGGNADNSDEHYVSKNTKKRKHYESDLDDSLRHTLSSKVVADNKCNGNIDANRCPPHPGYLHGLCIRCGFLKTLDDIIDERNVALRYIHAGLEVSNQEADRIRSNELEKILLRKKLYLVLDLDHTLLNSARFIEVTSDEDAYLQAVYMVKENIAPELRKETGLYNLHSLQMWTKLRPFVHDFLKEASRLFELHLYTMGERIYAQTIAQILDPLGYLFGSRVISQGESTCRTTKDLDVLLGAESAVIILDDTEAVWPRNKDNLILMERYHFFGSSCKHFGIASASLLEAEKDEGEDDGTLANTLKLLRQIHTAFFDGYYQDAKGGTQTYEGEQDVRKILRTIRSRVLAGCVLVFSRIFPTGLSSPETHPLWRLAESLGAICSNSLDASVTHVVAVDKGTDKARWAQEQNRHLVHPRWVEAALHTWRQPCEEFYSVSDAPCLTTFSKTVNKERPADPEIT</sequence>
<keyword evidence="7" id="KW-0694">RNA-binding</keyword>
<feature type="domain" description="BRCT" evidence="16">
    <location>
        <begin position="374"/>
        <end position="467"/>
    </location>
</feature>
<feature type="region of interest" description="Disordered" evidence="15">
    <location>
        <begin position="22"/>
        <end position="61"/>
    </location>
</feature>
<comment type="catalytic activity">
    <reaction evidence="11 14">
        <text>O-phospho-L-seryl-[protein] + H2O = L-seryl-[protein] + phosphate</text>
        <dbReference type="Rhea" id="RHEA:20629"/>
        <dbReference type="Rhea" id="RHEA-COMP:9863"/>
        <dbReference type="Rhea" id="RHEA-COMP:11604"/>
        <dbReference type="ChEBI" id="CHEBI:15377"/>
        <dbReference type="ChEBI" id="CHEBI:29999"/>
        <dbReference type="ChEBI" id="CHEBI:43474"/>
        <dbReference type="ChEBI" id="CHEBI:83421"/>
        <dbReference type="EC" id="3.1.3.16"/>
    </reaction>
</comment>
<evidence type="ECO:0000256" key="11">
    <source>
        <dbReference type="ARBA" id="ARBA00047761"/>
    </source>
</evidence>
<reference evidence="18" key="1">
    <citation type="submission" date="2021-01" db="EMBL/GenBank/DDBJ databases">
        <title>Adiantum capillus-veneris genome.</title>
        <authorList>
            <person name="Fang Y."/>
            <person name="Liao Q."/>
        </authorList>
    </citation>
    <scope>NUCLEOTIDE SEQUENCE</scope>
    <source>
        <strain evidence="18">H3</strain>
        <tissue evidence="18">Leaf</tissue>
    </source>
</reference>
<keyword evidence="10 14" id="KW-0539">Nucleus</keyword>
<evidence type="ECO:0000256" key="13">
    <source>
        <dbReference type="ARBA" id="ARBA00063107"/>
    </source>
</evidence>
<dbReference type="EC" id="3.1.3.16" evidence="14"/>
<dbReference type="GO" id="GO:0005634">
    <property type="term" value="C:nucleus"/>
    <property type="evidence" value="ECO:0007669"/>
    <property type="project" value="UniProtKB-SubCell"/>
</dbReference>
<gene>
    <name evidence="18" type="ORF">GOP47_0023918</name>
</gene>
<dbReference type="SUPFAM" id="SSF56784">
    <property type="entry name" value="HAD-like"/>
    <property type="match status" value="1"/>
</dbReference>
<organism evidence="18 19">
    <name type="scientific">Adiantum capillus-veneris</name>
    <name type="common">Maidenhair fern</name>
    <dbReference type="NCBI Taxonomy" id="13818"/>
    <lineage>
        <taxon>Eukaryota</taxon>
        <taxon>Viridiplantae</taxon>
        <taxon>Streptophyta</taxon>
        <taxon>Embryophyta</taxon>
        <taxon>Tracheophyta</taxon>
        <taxon>Polypodiopsida</taxon>
        <taxon>Polypodiidae</taxon>
        <taxon>Polypodiales</taxon>
        <taxon>Pteridineae</taxon>
        <taxon>Pteridaceae</taxon>
        <taxon>Vittarioideae</taxon>
        <taxon>Adiantum</taxon>
    </lineage>
</organism>
<comment type="subcellular location">
    <subcellularLocation>
        <location evidence="3 14">Nucleus</location>
    </subcellularLocation>
</comment>
<dbReference type="GO" id="GO:0009651">
    <property type="term" value="P:response to salt stress"/>
    <property type="evidence" value="ECO:0007669"/>
    <property type="project" value="UniProtKB-ARBA"/>
</dbReference>
<comment type="cofactor">
    <cofactor evidence="1">
        <name>Mn(2+)</name>
        <dbReference type="ChEBI" id="CHEBI:29035"/>
    </cofactor>
</comment>
<dbReference type="PROSITE" id="PS50969">
    <property type="entry name" value="FCP1"/>
    <property type="match status" value="1"/>
</dbReference>
<evidence type="ECO:0000256" key="14">
    <source>
        <dbReference type="RuleBase" id="RU366066"/>
    </source>
</evidence>
<dbReference type="InterPro" id="IPR001357">
    <property type="entry name" value="BRCT_dom"/>
</dbReference>
<dbReference type="FunFam" id="3.40.50.10190:FF:000014">
    <property type="entry name" value="RNA polymerase II C-terminal domain phosphatase-like 3"/>
    <property type="match status" value="1"/>
</dbReference>
<evidence type="ECO:0000259" key="17">
    <source>
        <dbReference type="PROSITE" id="PS50969"/>
    </source>
</evidence>
<protein>
    <recommendedName>
        <fullName evidence="14">RNA polymerase II C-terminal domain phosphatase-like</fullName>
        <ecNumber evidence="14">3.1.3.16</ecNumber>
    </recommendedName>
</protein>
<feature type="compositionally biased region" description="Low complexity" evidence="15">
    <location>
        <begin position="22"/>
        <end position="33"/>
    </location>
</feature>
<dbReference type="GO" id="GO:0046872">
    <property type="term" value="F:metal ion binding"/>
    <property type="evidence" value="ECO:0007669"/>
    <property type="project" value="UniProtKB-KW"/>
</dbReference>
<dbReference type="InterPro" id="IPR036412">
    <property type="entry name" value="HAD-like_sf"/>
</dbReference>
<dbReference type="InterPro" id="IPR004274">
    <property type="entry name" value="FCP1_dom"/>
</dbReference>
<dbReference type="AlphaFoldDB" id="A0A9D4U5L0"/>
<evidence type="ECO:0000256" key="8">
    <source>
        <dbReference type="ARBA" id="ARBA00023015"/>
    </source>
</evidence>
<dbReference type="SMART" id="SM00292">
    <property type="entry name" value="BRCT"/>
    <property type="match status" value="1"/>
</dbReference>
<evidence type="ECO:0000256" key="2">
    <source>
        <dbReference type="ARBA" id="ARBA00001946"/>
    </source>
</evidence>
<keyword evidence="5" id="KW-0479">Metal-binding</keyword>
<dbReference type="Proteomes" id="UP000886520">
    <property type="component" value="Chromosome 23"/>
</dbReference>
<dbReference type="Pfam" id="PF00533">
    <property type="entry name" value="BRCT"/>
    <property type="match status" value="1"/>
</dbReference>
<evidence type="ECO:0000256" key="6">
    <source>
        <dbReference type="ARBA" id="ARBA00022801"/>
    </source>
</evidence>
<dbReference type="SMART" id="SM00577">
    <property type="entry name" value="CPDc"/>
    <property type="match status" value="1"/>
</dbReference>
<dbReference type="CDD" id="cd07521">
    <property type="entry name" value="HAD_FCP1-like"/>
    <property type="match status" value="1"/>
</dbReference>
<comment type="cofactor">
    <cofactor evidence="2">
        <name>Mg(2+)</name>
        <dbReference type="ChEBI" id="CHEBI:18420"/>
    </cofactor>
</comment>
<keyword evidence="8" id="KW-0805">Transcription regulation</keyword>
<evidence type="ECO:0000313" key="19">
    <source>
        <dbReference type="Proteomes" id="UP000886520"/>
    </source>
</evidence>
<evidence type="ECO:0000256" key="15">
    <source>
        <dbReference type="SAM" id="MobiDB-lite"/>
    </source>
</evidence>
<evidence type="ECO:0000256" key="4">
    <source>
        <dbReference type="ARBA" id="ARBA00022491"/>
    </source>
</evidence>
<keyword evidence="19" id="KW-1185">Reference proteome</keyword>
<evidence type="ECO:0000256" key="7">
    <source>
        <dbReference type="ARBA" id="ARBA00022884"/>
    </source>
</evidence>
<evidence type="ECO:0000256" key="1">
    <source>
        <dbReference type="ARBA" id="ARBA00001936"/>
    </source>
</evidence>
<dbReference type="NCBIfam" id="TIGR02250">
    <property type="entry name" value="FCP1_euk"/>
    <property type="match status" value="1"/>
</dbReference>
<dbReference type="PANTHER" id="PTHR23081">
    <property type="entry name" value="RNA POLYMERASE II CTD PHOSPHATASE"/>
    <property type="match status" value="1"/>
</dbReference>
<dbReference type="GO" id="GO:0003723">
    <property type="term" value="F:RNA binding"/>
    <property type="evidence" value="ECO:0007669"/>
    <property type="project" value="UniProtKB-KW"/>
</dbReference>
<evidence type="ECO:0000256" key="3">
    <source>
        <dbReference type="ARBA" id="ARBA00004123"/>
    </source>
</evidence>
<comment type="catalytic activity">
    <reaction evidence="12 14">
        <text>O-phospho-L-threonyl-[protein] + H2O = L-threonyl-[protein] + phosphate</text>
        <dbReference type="Rhea" id="RHEA:47004"/>
        <dbReference type="Rhea" id="RHEA-COMP:11060"/>
        <dbReference type="Rhea" id="RHEA-COMP:11605"/>
        <dbReference type="ChEBI" id="CHEBI:15377"/>
        <dbReference type="ChEBI" id="CHEBI:30013"/>
        <dbReference type="ChEBI" id="CHEBI:43474"/>
        <dbReference type="ChEBI" id="CHEBI:61977"/>
        <dbReference type="EC" id="3.1.3.16"/>
    </reaction>
</comment>
<dbReference type="Pfam" id="PF03031">
    <property type="entry name" value="NIF"/>
    <property type="match status" value="1"/>
</dbReference>
<dbReference type="Gene3D" id="3.40.50.10190">
    <property type="entry name" value="BRCT domain"/>
    <property type="match status" value="1"/>
</dbReference>
<comment type="function">
    <text evidence="14">This promotes the activity of RNA polymerase II.</text>
</comment>
<dbReference type="OrthoDB" id="10249888at2759"/>
<dbReference type="PROSITE" id="PS50172">
    <property type="entry name" value="BRCT"/>
    <property type="match status" value="1"/>
</dbReference>
<dbReference type="InterPro" id="IPR023214">
    <property type="entry name" value="HAD_sf"/>
</dbReference>
<proteinExistence type="predicted"/>
<evidence type="ECO:0000256" key="10">
    <source>
        <dbReference type="ARBA" id="ARBA00023242"/>
    </source>
</evidence>
<comment type="subunit">
    <text evidence="13">Interacts with RAP74.</text>
</comment>
<evidence type="ECO:0000256" key="12">
    <source>
        <dbReference type="ARBA" id="ARBA00048336"/>
    </source>
</evidence>
<dbReference type="PANTHER" id="PTHR23081:SF36">
    <property type="entry name" value="RNA POLYMERASE II SUBUNIT A C-TERMINAL DOMAIN PHOSPHATASE"/>
    <property type="match status" value="1"/>
</dbReference>
<dbReference type="SUPFAM" id="SSF52113">
    <property type="entry name" value="BRCT domain"/>
    <property type="match status" value="1"/>
</dbReference>